<evidence type="ECO:0000256" key="2">
    <source>
        <dbReference type="ARBA" id="ARBA00010896"/>
    </source>
</evidence>
<comment type="similarity">
    <text evidence="2">Belongs to the engrailed homeobox family.</text>
</comment>
<evidence type="ECO:0000256" key="4">
    <source>
        <dbReference type="ARBA" id="ARBA00023155"/>
    </source>
</evidence>
<feature type="region of interest" description="Disordered" evidence="8">
    <location>
        <begin position="430"/>
        <end position="466"/>
    </location>
</feature>
<reference evidence="10 11" key="1">
    <citation type="submission" date="2022-12" db="EMBL/GenBank/DDBJ databases">
        <title>Genomic features and morphological characterization of a novel Knufia sp. strain isolated from spacecraft assembly facility.</title>
        <authorList>
            <person name="Teixeira M."/>
            <person name="Chander A.M."/>
            <person name="Stajich J.E."/>
            <person name="Venkateswaran K."/>
        </authorList>
    </citation>
    <scope>NUCLEOTIDE SEQUENCE [LARGE SCALE GENOMIC DNA]</scope>
    <source>
        <strain evidence="10 11">FJI-L2-BK-P2</strain>
    </source>
</reference>
<evidence type="ECO:0000256" key="6">
    <source>
        <dbReference type="PROSITE-ProRule" id="PRU00108"/>
    </source>
</evidence>
<dbReference type="Pfam" id="PF00046">
    <property type="entry name" value="Homeodomain"/>
    <property type="match status" value="1"/>
</dbReference>
<evidence type="ECO:0000256" key="5">
    <source>
        <dbReference type="ARBA" id="ARBA00023242"/>
    </source>
</evidence>
<dbReference type="InterPro" id="IPR001356">
    <property type="entry name" value="HD"/>
</dbReference>
<feature type="region of interest" description="Disordered" evidence="8">
    <location>
        <begin position="378"/>
        <end position="406"/>
    </location>
</feature>
<evidence type="ECO:0000256" key="7">
    <source>
        <dbReference type="RuleBase" id="RU000682"/>
    </source>
</evidence>
<dbReference type="CDD" id="cd00086">
    <property type="entry name" value="homeodomain"/>
    <property type="match status" value="1"/>
</dbReference>
<dbReference type="AlphaFoldDB" id="A0AAN8ECZ3"/>
<feature type="compositionally biased region" description="Basic and acidic residues" evidence="8">
    <location>
        <begin position="158"/>
        <end position="167"/>
    </location>
</feature>
<dbReference type="Gene3D" id="1.10.10.60">
    <property type="entry name" value="Homeodomain-like"/>
    <property type="match status" value="1"/>
</dbReference>
<evidence type="ECO:0000313" key="10">
    <source>
        <dbReference type="EMBL" id="KAK5952443.1"/>
    </source>
</evidence>
<sequence>MSHSQPESIVYHHQTQYPSFHPQLARPELSYNPYIGFQDYADDMHAGMYYGDFEDSNEVSTRPRLTKDQVDILEHEFQKNAKPNSVLKRHLAATTNLNLPRVANWFQNRRAKAKQQRKQEEFEQQQCKGVNQGPSGDSGNDDDGDDEDEEVKQEEEDLHSRSTEREPVAAARGSHAMASPLRSPKSESSGTDVRDRAHASLQRAIAAAHAAQYKVTFQPSPAVEQCPELPSSLLSQIAASPLGAVPQAQLPSGPQMQHDWQQMRMPEDPWTSTPSIAGDMVFDFGFDKPGPQVLANNARLPSPADSNCHGLMSSDPWESNLSTPTVSMAPQSHFQPPLSSPGLQMTSYVGNRRGSAADGLTSNFEGIPLATAAPQMSFQSSESVSSGASEGGVDLASRRRRPRPAALTSAALTSASLRSRSYGALTATSPTFRQSMTPPSGHALRHVKSTGHSLNSHYPGIRKSSIPHRSPLNFSTFAESEAFRELMAQKAAEDCAEQQLTPVNTTQMSYNAPQEPMVRSLSQMVHSNAAPGDLSQRPQMHSPPITPFQQDFYLQSSSMMPPSVQVQYANLADHTPPYSAGPLTNTSWSDAPLTTPDLANFPNGNIVPSLPYGAPSEDQHNVPWMFSADQSPSFTANTPTESKKTEFYMQEFPNQREEHARAAKLLDHPRPKHYAFDNKGQQDYKFSPS</sequence>
<dbReference type="InterPro" id="IPR009057">
    <property type="entry name" value="Homeodomain-like_sf"/>
</dbReference>
<organism evidence="10 11">
    <name type="scientific">Knufia fluminis</name>
    <dbReference type="NCBI Taxonomy" id="191047"/>
    <lineage>
        <taxon>Eukaryota</taxon>
        <taxon>Fungi</taxon>
        <taxon>Dikarya</taxon>
        <taxon>Ascomycota</taxon>
        <taxon>Pezizomycotina</taxon>
        <taxon>Eurotiomycetes</taxon>
        <taxon>Chaetothyriomycetidae</taxon>
        <taxon>Chaetothyriales</taxon>
        <taxon>Trichomeriaceae</taxon>
        <taxon>Knufia</taxon>
    </lineage>
</organism>
<dbReference type="GO" id="GO:0003677">
    <property type="term" value="F:DNA binding"/>
    <property type="evidence" value="ECO:0007669"/>
    <property type="project" value="UniProtKB-UniRule"/>
</dbReference>
<feature type="domain" description="Homeobox" evidence="9">
    <location>
        <begin position="56"/>
        <end position="116"/>
    </location>
</feature>
<dbReference type="GO" id="GO:0000981">
    <property type="term" value="F:DNA-binding transcription factor activity, RNA polymerase II-specific"/>
    <property type="evidence" value="ECO:0007669"/>
    <property type="project" value="InterPro"/>
</dbReference>
<dbReference type="GO" id="GO:0016586">
    <property type="term" value="C:RSC-type complex"/>
    <property type="evidence" value="ECO:0007669"/>
    <property type="project" value="TreeGrafter"/>
</dbReference>
<name>A0AAN8ECZ3_9EURO</name>
<dbReference type="Proteomes" id="UP001316803">
    <property type="component" value="Unassembled WGS sequence"/>
</dbReference>
<comment type="subcellular location">
    <subcellularLocation>
        <location evidence="1 6 7">Nucleus</location>
    </subcellularLocation>
</comment>
<dbReference type="PROSITE" id="PS50071">
    <property type="entry name" value="HOMEOBOX_2"/>
    <property type="match status" value="1"/>
</dbReference>
<dbReference type="InterPro" id="IPR017970">
    <property type="entry name" value="Homeobox_CS"/>
</dbReference>
<dbReference type="SMART" id="SM00389">
    <property type="entry name" value="HOX"/>
    <property type="match status" value="1"/>
</dbReference>
<feature type="compositionally biased region" description="Polar residues" evidence="8">
    <location>
        <begin position="316"/>
        <end position="334"/>
    </location>
</feature>
<dbReference type="EMBL" id="JAKLMC020000015">
    <property type="protein sequence ID" value="KAK5952443.1"/>
    <property type="molecule type" value="Genomic_DNA"/>
</dbReference>
<proteinExistence type="inferred from homology"/>
<dbReference type="PANTHER" id="PTHR24341">
    <property type="entry name" value="HOMEOBOX PROTEIN ENGRAILED"/>
    <property type="match status" value="1"/>
</dbReference>
<dbReference type="InterPro" id="IPR050720">
    <property type="entry name" value="Engrailed_Homeobox_TFs"/>
</dbReference>
<keyword evidence="4 6" id="KW-0371">Homeobox</keyword>
<feature type="compositionally biased region" description="Basic and acidic residues" evidence="8">
    <location>
        <begin position="666"/>
        <end position="682"/>
    </location>
</feature>
<protein>
    <recommendedName>
        <fullName evidence="9">Homeobox domain-containing protein</fullName>
    </recommendedName>
</protein>
<feature type="compositionally biased region" description="Acidic residues" evidence="8">
    <location>
        <begin position="139"/>
        <end position="157"/>
    </location>
</feature>
<feature type="region of interest" description="Disordered" evidence="8">
    <location>
        <begin position="309"/>
        <end position="344"/>
    </location>
</feature>
<gene>
    <name evidence="10" type="ORF">OHC33_006486</name>
</gene>
<feature type="DNA-binding region" description="Homeobox" evidence="6">
    <location>
        <begin position="58"/>
        <end position="117"/>
    </location>
</feature>
<evidence type="ECO:0000256" key="8">
    <source>
        <dbReference type="SAM" id="MobiDB-lite"/>
    </source>
</evidence>
<dbReference type="PROSITE" id="PS00027">
    <property type="entry name" value="HOMEOBOX_1"/>
    <property type="match status" value="1"/>
</dbReference>
<keyword evidence="3 6" id="KW-0238">DNA-binding</keyword>
<feature type="region of interest" description="Disordered" evidence="8">
    <location>
        <begin position="109"/>
        <end position="197"/>
    </location>
</feature>
<accession>A0AAN8ECZ3</accession>
<evidence type="ECO:0000256" key="1">
    <source>
        <dbReference type="ARBA" id="ARBA00004123"/>
    </source>
</evidence>
<dbReference type="SUPFAM" id="SSF46689">
    <property type="entry name" value="Homeodomain-like"/>
    <property type="match status" value="1"/>
</dbReference>
<keyword evidence="5 6" id="KW-0539">Nucleus</keyword>
<keyword evidence="11" id="KW-1185">Reference proteome</keyword>
<feature type="region of interest" description="Disordered" evidence="8">
    <location>
        <begin position="666"/>
        <end position="689"/>
    </location>
</feature>
<evidence type="ECO:0000259" key="9">
    <source>
        <dbReference type="PROSITE" id="PS50071"/>
    </source>
</evidence>
<evidence type="ECO:0000313" key="11">
    <source>
        <dbReference type="Proteomes" id="UP001316803"/>
    </source>
</evidence>
<dbReference type="PANTHER" id="PTHR24341:SF6">
    <property type="entry name" value="HOMEOBOX PROTEIN INVECTED"/>
    <property type="match status" value="1"/>
</dbReference>
<comment type="caution">
    <text evidence="10">The sequence shown here is derived from an EMBL/GenBank/DDBJ whole genome shotgun (WGS) entry which is preliminary data.</text>
</comment>
<feature type="compositionally biased region" description="Low complexity" evidence="8">
    <location>
        <begin position="380"/>
        <end position="395"/>
    </location>
</feature>
<evidence type="ECO:0000256" key="3">
    <source>
        <dbReference type="ARBA" id="ARBA00023125"/>
    </source>
</evidence>